<dbReference type="PANTHER" id="PTHR33990:SF1">
    <property type="entry name" value="PROTEIN YJDN"/>
    <property type="match status" value="1"/>
</dbReference>
<evidence type="ECO:0000259" key="1">
    <source>
        <dbReference type="Pfam" id="PF06983"/>
    </source>
</evidence>
<dbReference type="Pfam" id="PF06983">
    <property type="entry name" value="3-dmu-9_3-mt"/>
    <property type="match status" value="1"/>
</dbReference>
<gene>
    <name evidence="2" type="primary">phnB</name>
    <name evidence="2" type="ORF">GCM10007269_33300</name>
</gene>
<organism evidence="2 3">
    <name type="scientific">Microbacterium murale</name>
    <dbReference type="NCBI Taxonomy" id="1081040"/>
    <lineage>
        <taxon>Bacteria</taxon>
        <taxon>Bacillati</taxon>
        <taxon>Actinomycetota</taxon>
        <taxon>Actinomycetes</taxon>
        <taxon>Micrococcales</taxon>
        <taxon>Microbacteriaceae</taxon>
        <taxon>Microbacterium</taxon>
    </lineage>
</organism>
<feature type="domain" description="PhnB-like" evidence="1">
    <location>
        <begin position="4"/>
        <end position="133"/>
    </location>
</feature>
<evidence type="ECO:0000313" key="2">
    <source>
        <dbReference type="EMBL" id="GGD87879.1"/>
    </source>
</evidence>
<reference evidence="3" key="1">
    <citation type="journal article" date="2019" name="Int. J. Syst. Evol. Microbiol.">
        <title>The Global Catalogue of Microorganisms (GCM) 10K type strain sequencing project: providing services to taxonomists for standard genome sequencing and annotation.</title>
        <authorList>
            <consortium name="The Broad Institute Genomics Platform"/>
            <consortium name="The Broad Institute Genome Sequencing Center for Infectious Disease"/>
            <person name="Wu L."/>
            <person name="Ma J."/>
        </authorList>
    </citation>
    <scope>NUCLEOTIDE SEQUENCE [LARGE SCALE GENOMIC DNA]</scope>
    <source>
        <strain evidence="3">CCM 7640</strain>
    </source>
</reference>
<dbReference type="CDD" id="cd06588">
    <property type="entry name" value="PhnB_like"/>
    <property type="match status" value="1"/>
</dbReference>
<dbReference type="PANTHER" id="PTHR33990">
    <property type="entry name" value="PROTEIN YJDN-RELATED"/>
    <property type="match status" value="1"/>
</dbReference>
<keyword evidence="3" id="KW-1185">Reference proteome</keyword>
<comment type="caution">
    <text evidence="2">The sequence shown here is derived from an EMBL/GenBank/DDBJ whole genome shotgun (WGS) entry which is preliminary data.</text>
</comment>
<evidence type="ECO:0000313" key="3">
    <source>
        <dbReference type="Proteomes" id="UP000629365"/>
    </source>
</evidence>
<proteinExistence type="predicted"/>
<accession>A0ABQ1S1Z4</accession>
<protein>
    <submittedName>
        <fullName evidence="2">VOC family protein</fullName>
    </submittedName>
</protein>
<dbReference type="SUPFAM" id="SSF54593">
    <property type="entry name" value="Glyoxalase/Bleomycin resistance protein/Dihydroxybiphenyl dioxygenase"/>
    <property type="match status" value="1"/>
</dbReference>
<sequence>MPNLNPYLSFGDTAREAMEFYQGVLGGDLAVSTFGDMPGSGTAEGEENLVMHAQLNAPGGLVLMASDTPTGMEYEKPQGISVSLSGGTVDTDYLHRAWDGLVDGGTATIALAEAPWGGEFGMLVDRFGISWMVAIEDSFSSQSD</sequence>
<dbReference type="Proteomes" id="UP000629365">
    <property type="component" value="Unassembled WGS sequence"/>
</dbReference>
<dbReference type="InterPro" id="IPR029068">
    <property type="entry name" value="Glyas_Bleomycin-R_OHBP_Dase"/>
</dbReference>
<dbReference type="RefSeq" id="WP_188437807.1">
    <property type="nucleotide sequence ID" value="NZ_BMCM01000006.1"/>
</dbReference>
<dbReference type="InterPro" id="IPR028973">
    <property type="entry name" value="PhnB-like"/>
</dbReference>
<dbReference type="Gene3D" id="3.10.180.10">
    <property type="entry name" value="2,3-Dihydroxybiphenyl 1,2-Dioxygenase, domain 1"/>
    <property type="match status" value="1"/>
</dbReference>
<dbReference type="EMBL" id="BMCM01000006">
    <property type="protein sequence ID" value="GGD87879.1"/>
    <property type="molecule type" value="Genomic_DNA"/>
</dbReference>
<name>A0ABQ1S1Z4_9MICO</name>